<organism evidence="3 4">
    <name type="scientific">Drechslerella dactyloides</name>
    <name type="common">Nematode-trapping fungus</name>
    <name type="synonym">Arthrobotrys dactyloides</name>
    <dbReference type="NCBI Taxonomy" id="74499"/>
    <lineage>
        <taxon>Eukaryota</taxon>
        <taxon>Fungi</taxon>
        <taxon>Dikarya</taxon>
        <taxon>Ascomycota</taxon>
        <taxon>Pezizomycotina</taxon>
        <taxon>Orbiliomycetes</taxon>
        <taxon>Orbiliales</taxon>
        <taxon>Orbiliaceae</taxon>
        <taxon>Drechslerella</taxon>
    </lineage>
</organism>
<dbReference type="Proteomes" id="UP001221413">
    <property type="component" value="Unassembled WGS sequence"/>
</dbReference>
<evidence type="ECO:0000313" key="4">
    <source>
        <dbReference type="Proteomes" id="UP001221413"/>
    </source>
</evidence>
<dbReference type="EMBL" id="JAQGDS010000014">
    <property type="protein sequence ID" value="KAJ6256247.1"/>
    <property type="molecule type" value="Genomic_DNA"/>
</dbReference>
<evidence type="ECO:0000313" key="3">
    <source>
        <dbReference type="EMBL" id="KAJ6256247.1"/>
    </source>
</evidence>
<reference evidence="3" key="1">
    <citation type="submission" date="2023-01" db="EMBL/GenBank/DDBJ databases">
        <title>The chitinases involved in constricting ring structure development in the nematode-trapping fungus Drechslerella dactyloides.</title>
        <authorList>
            <person name="Wang R."/>
            <person name="Zhang L."/>
            <person name="Tang P."/>
            <person name="Li S."/>
            <person name="Liang L."/>
        </authorList>
    </citation>
    <scope>NUCLEOTIDE SEQUENCE</scope>
    <source>
        <strain evidence="3">YMF1.00031</strain>
    </source>
</reference>
<keyword evidence="4" id="KW-1185">Reference proteome</keyword>
<sequence length="434" mass="46181">MQKILALTVALAAMQSVSAHASIKKPKPILFDEMRNNYNAPLKPDFSDFPCKGYHNQPFSAVETWTAGEEASFVVDLSRIAAHGGGSCQASLSHDGGKTFNVIHSFIGDCPRATNGNTAGQDQEFKFMIPKDEPSGNTIFAWTWFAAIANREMYMNCAYVTINGSNKSKRATSSRPNMFVGFLASGACKTDEQTNLDFPDPGQFVTDGSQNSDTEYKGKTKPNGSDCGHDASGGGESIQNALPPNTGIEGIGGGIVAGPKPGPANPPAKPVKPSSAAQDPTPAPQQPPAASDGPTVVYVTEVVTSAIVDVAIVTVTSYMDPAPTAQSHVRRDASGSCQFQATMKIGDRCAVPSVQSSQWQACVWRDFCPCLDENLSPTDILNFSQIKGHCDCVTKGMGCPAASRSRHRKRHSHAARGDMITPPSEIKVAHIFKV</sequence>
<protein>
    <recommendedName>
        <fullName evidence="5">Lytic polysaccharide monooxygenase</fullName>
    </recommendedName>
</protein>
<gene>
    <name evidence="3" type="ORF">Dda_9082</name>
</gene>
<dbReference type="PANTHER" id="PTHR36182:SF1">
    <property type="entry name" value="PROTEIN, PUTATIVE (AFU_ORTHOLOGUE AFUA_6G10930)-RELATED"/>
    <property type="match status" value="1"/>
</dbReference>
<proteinExistence type="predicted"/>
<comment type="caution">
    <text evidence="3">The sequence shown here is derived from an EMBL/GenBank/DDBJ whole genome shotgun (WGS) entry which is preliminary data.</text>
</comment>
<evidence type="ECO:0008006" key="5">
    <source>
        <dbReference type="Google" id="ProtNLM"/>
    </source>
</evidence>
<dbReference type="PANTHER" id="PTHR36182">
    <property type="entry name" value="PROTEIN, PUTATIVE (AFU_ORTHOLOGUE AFUA_6G10930)-RELATED"/>
    <property type="match status" value="1"/>
</dbReference>
<feature type="region of interest" description="Disordered" evidence="1">
    <location>
        <begin position="193"/>
        <end position="293"/>
    </location>
</feature>
<dbReference type="Gene3D" id="2.70.50.70">
    <property type="match status" value="1"/>
</dbReference>
<feature type="compositionally biased region" description="Low complexity" evidence="1">
    <location>
        <begin position="271"/>
        <end position="280"/>
    </location>
</feature>
<evidence type="ECO:0000256" key="1">
    <source>
        <dbReference type="SAM" id="MobiDB-lite"/>
    </source>
</evidence>
<evidence type="ECO:0000256" key="2">
    <source>
        <dbReference type="SAM" id="SignalP"/>
    </source>
</evidence>
<feature type="chain" id="PRO_5042201253" description="Lytic polysaccharide monooxygenase" evidence="2">
    <location>
        <begin position="20"/>
        <end position="434"/>
    </location>
</feature>
<accession>A0AAD6IQ37</accession>
<keyword evidence="2" id="KW-0732">Signal</keyword>
<feature type="compositionally biased region" description="Pro residues" evidence="1">
    <location>
        <begin position="260"/>
        <end position="270"/>
    </location>
</feature>
<feature type="signal peptide" evidence="2">
    <location>
        <begin position="1"/>
        <end position="19"/>
    </location>
</feature>
<dbReference type="AlphaFoldDB" id="A0AAD6IQ37"/>
<name>A0AAD6IQ37_DREDA</name>